<dbReference type="InterPro" id="IPR017853">
    <property type="entry name" value="GH"/>
</dbReference>
<keyword evidence="4" id="KW-0472">Membrane</keyword>
<organism evidence="6 7">
    <name type="scientific">Penicillium salamii</name>
    <dbReference type="NCBI Taxonomy" id="1612424"/>
    <lineage>
        <taxon>Eukaryota</taxon>
        <taxon>Fungi</taxon>
        <taxon>Dikarya</taxon>
        <taxon>Ascomycota</taxon>
        <taxon>Pezizomycotina</taxon>
        <taxon>Eurotiomycetes</taxon>
        <taxon>Eurotiomycetidae</taxon>
        <taxon>Eurotiales</taxon>
        <taxon>Aspergillaceae</taxon>
        <taxon>Penicillium</taxon>
    </lineage>
</organism>
<evidence type="ECO:0000313" key="7">
    <source>
        <dbReference type="Proteomes" id="UP001152649"/>
    </source>
</evidence>
<reference evidence="6" key="1">
    <citation type="submission" date="2021-07" db="EMBL/GenBank/DDBJ databases">
        <authorList>
            <person name="Branca A.L. A."/>
        </authorList>
    </citation>
    <scope>NUCLEOTIDE SEQUENCE</scope>
</reference>
<dbReference type="GO" id="GO:0004557">
    <property type="term" value="F:alpha-galactosidase activity"/>
    <property type="evidence" value="ECO:0007669"/>
    <property type="project" value="UniProtKB-EC"/>
</dbReference>
<dbReference type="OrthoDB" id="2108802at2759"/>
<dbReference type="Proteomes" id="UP001152649">
    <property type="component" value="Unassembled WGS sequence"/>
</dbReference>
<name>A0A9W4J8Z8_9EURO</name>
<dbReference type="Pfam" id="PF03537">
    <property type="entry name" value="Glyco_hydro_114"/>
    <property type="match status" value="1"/>
</dbReference>
<comment type="catalytic activity">
    <reaction evidence="1">
        <text>Hydrolysis of terminal, non-reducing alpha-D-galactose residues in alpha-D-galactosides, including galactose oligosaccharides, galactomannans and galactolipids.</text>
        <dbReference type="EC" id="3.2.1.22"/>
    </reaction>
</comment>
<feature type="transmembrane region" description="Helical" evidence="4">
    <location>
        <begin position="6"/>
        <end position="27"/>
    </location>
</feature>
<dbReference type="PANTHER" id="PTHR35273">
    <property type="entry name" value="ALPHA-1,4 POLYGALACTOSAMINIDASE, PUTATIVE (AFU_ORTHOLOGUE AFUA_3G07890)-RELATED"/>
    <property type="match status" value="1"/>
</dbReference>
<accession>A0A9W4J8Z8</accession>
<dbReference type="Gene3D" id="3.20.20.70">
    <property type="entry name" value="Aldolase class I"/>
    <property type="match status" value="1"/>
</dbReference>
<dbReference type="InterPro" id="IPR013785">
    <property type="entry name" value="Aldolase_TIM"/>
</dbReference>
<feature type="region of interest" description="Disordered" evidence="3">
    <location>
        <begin position="95"/>
        <end position="116"/>
    </location>
</feature>
<keyword evidence="4" id="KW-0812">Transmembrane</keyword>
<feature type="compositionally biased region" description="Acidic residues" evidence="3">
    <location>
        <begin position="95"/>
        <end position="106"/>
    </location>
</feature>
<protein>
    <recommendedName>
        <fullName evidence="2">alpha-galactosidase</fullName>
        <ecNumber evidence="2">3.2.1.22</ecNumber>
    </recommendedName>
</protein>
<evidence type="ECO:0000256" key="4">
    <source>
        <dbReference type="SAM" id="Phobius"/>
    </source>
</evidence>
<dbReference type="EMBL" id="CAJVPG010000222">
    <property type="protein sequence ID" value="CAG8376606.1"/>
    <property type="molecule type" value="Genomic_DNA"/>
</dbReference>
<feature type="transmembrane region" description="Helical" evidence="4">
    <location>
        <begin position="65"/>
        <end position="90"/>
    </location>
</feature>
<keyword evidence="4" id="KW-1133">Transmembrane helix</keyword>
<gene>
    <name evidence="6" type="ORF">PSALAMII_LOCUS5302</name>
</gene>
<dbReference type="SUPFAM" id="SSF51445">
    <property type="entry name" value="(Trans)glycosidases"/>
    <property type="match status" value="1"/>
</dbReference>
<dbReference type="EC" id="3.2.1.22" evidence="2"/>
<sequence length="365" mass="40296">MPSRLPHFLCIHCFFFFFVYLLPLILLHNTKPLNFNTSSYSTSSSTLMGELAKGGWWAWSTKKKVLILGSIAFVIVALGVGLGAGLGIGLKGGDDDNDNDTSDDSGTDTSTPTNTTVKWQPAVGTKWQIVLKHKINNTSVDAPIYDIDLFDNEASIITDLHKMGRKVICYFSAGTYEDWRVDKDEFDEADLGSNLDDWPGEKWVNVKSTKIRKIMKERLDLAVKKGCDGVDPDNIDGYDNENGLGLTKANAIEYVNWLASQSHSRGLSVGLKNGGDIISSVIDNMQWCVNEQCAQYNECDTYEAFTDADKPVFQIEYPKGDTTNNNNAVTAKQVSTACTATGAGNFSTVIKNMNLNNWVEYCPDE</sequence>
<evidence type="ECO:0000313" key="6">
    <source>
        <dbReference type="EMBL" id="CAG8376606.1"/>
    </source>
</evidence>
<evidence type="ECO:0000256" key="3">
    <source>
        <dbReference type="SAM" id="MobiDB-lite"/>
    </source>
</evidence>
<keyword evidence="7" id="KW-1185">Reference proteome</keyword>
<feature type="compositionally biased region" description="Low complexity" evidence="3">
    <location>
        <begin position="107"/>
        <end position="116"/>
    </location>
</feature>
<dbReference type="InterPro" id="IPR004352">
    <property type="entry name" value="GH114_TIM-barrel"/>
</dbReference>
<evidence type="ECO:0000256" key="1">
    <source>
        <dbReference type="ARBA" id="ARBA00001255"/>
    </source>
</evidence>
<evidence type="ECO:0000256" key="2">
    <source>
        <dbReference type="ARBA" id="ARBA00012755"/>
    </source>
</evidence>
<proteinExistence type="predicted"/>
<evidence type="ECO:0000259" key="5">
    <source>
        <dbReference type="Pfam" id="PF03537"/>
    </source>
</evidence>
<dbReference type="AlphaFoldDB" id="A0A9W4J8Z8"/>
<dbReference type="PANTHER" id="PTHR35273:SF2">
    <property type="entry name" value="ALPHA-GALACTOSIDASE"/>
    <property type="match status" value="1"/>
</dbReference>
<comment type="caution">
    <text evidence="6">The sequence shown here is derived from an EMBL/GenBank/DDBJ whole genome shotgun (WGS) entry which is preliminary data.</text>
</comment>
<feature type="domain" description="Glycoside-hydrolase family GH114 TIM-barrel" evidence="5">
    <location>
        <begin position="126"/>
        <end position="358"/>
    </location>
</feature>